<sequence length="201" mass="22715">MKKVLFLLGALFSFNAFAANLEEGKQYVQVGQTASAQPEVIEFFSFYCPHCYAFEMEYHIPKQVAESLPKGTEFKQYHVNFLGRQSENLTRAWALAMALGAESKVKAPLFEAAQQDKLSSMDDIRKIFIDNGVTAEQFDNNINSFAVNGLVNKQVNAAEQFKVHGVPDFYVNGKYRVNPEGLNYDDFVKDYVETVKGLLQK</sequence>
<evidence type="ECO:0000313" key="9">
    <source>
        <dbReference type="Proteomes" id="UP000253910"/>
    </source>
</evidence>
<evidence type="ECO:0000256" key="7">
    <source>
        <dbReference type="PIRNR" id="PIRNR001488"/>
    </source>
</evidence>
<evidence type="ECO:0000256" key="1">
    <source>
        <dbReference type="ARBA" id="ARBA00004418"/>
    </source>
</evidence>
<dbReference type="PROSITE" id="PS00194">
    <property type="entry name" value="THIOREDOXIN_1"/>
    <property type="match status" value="1"/>
</dbReference>
<dbReference type="PIRSF" id="PIRSF001488">
    <property type="entry name" value="Tdi_protein"/>
    <property type="match status" value="1"/>
</dbReference>
<comment type="subcellular location">
    <subcellularLocation>
        <location evidence="1 7">Periplasm</location>
    </subcellularLocation>
</comment>
<organism evidence="8 9">
    <name type="scientific">Haemophilus parainfluenzae</name>
    <dbReference type="NCBI Taxonomy" id="729"/>
    <lineage>
        <taxon>Bacteria</taxon>
        <taxon>Pseudomonadati</taxon>
        <taxon>Pseudomonadota</taxon>
        <taxon>Gammaproteobacteria</taxon>
        <taxon>Pasteurellales</taxon>
        <taxon>Pasteurellaceae</taxon>
        <taxon>Haemophilus</taxon>
    </lineage>
</organism>
<gene>
    <name evidence="8" type="ORF">DPV87_05035</name>
</gene>
<accession>A0A369Z0K9</accession>
<dbReference type="InterPro" id="IPR013766">
    <property type="entry name" value="Thioredoxin_domain"/>
</dbReference>
<dbReference type="InterPro" id="IPR036249">
    <property type="entry name" value="Thioredoxin-like_sf"/>
</dbReference>
<dbReference type="InterPro" id="IPR017937">
    <property type="entry name" value="Thioredoxin_CS"/>
</dbReference>
<keyword evidence="3" id="KW-0732">Signal</keyword>
<reference evidence="8 9" key="1">
    <citation type="submission" date="2018-05" db="EMBL/GenBank/DDBJ databases">
        <title>Draft Genome Sequences for a Diverse set of 7 Haemophilus Species.</title>
        <authorList>
            <person name="Nichols M."/>
            <person name="Topaz N."/>
            <person name="Wang X."/>
            <person name="Wang X."/>
            <person name="Boxrud D."/>
        </authorList>
    </citation>
    <scope>NUCLEOTIDE SEQUENCE [LARGE SCALE GENOMIC DNA]</scope>
    <source>
        <strain evidence="8 9">C2008001710</strain>
    </source>
</reference>
<dbReference type="AlphaFoldDB" id="A0A369Z0K9"/>
<keyword evidence="4 7" id="KW-0574">Periplasm</keyword>
<dbReference type="SUPFAM" id="SSF52833">
    <property type="entry name" value="Thioredoxin-like"/>
    <property type="match status" value="1"/>
</dbReference>
<dbReference type="GO" id="GO:0015036">
    <property type="term" value="F:disulfide oxidoreductase activity"/>
    <property type="evidence" value="ECO:0007669"/>
    <property type="project" value="UniProtKB-ARBA"/>
</dbReference>
<dbReference type="PANTHER" id="PTHR35891">
    <property type="entry name" value="THIOL:DISULFIDE INTERCHANGE PROTEIN DSBA"/>
    <property type="match status" value="1"/>
</dbReference>
<dbReference type="NCBIfam" id="NF047695">
    <property type="entry name" value="ThlDiSintDsbAHaem"/>
    <property type="match status" value="1"/>
</dbReference>
<keyword evidence="6" id="KW-0676">Redox-active center</keyword>
<dbReference type="InterPro" id="IPR023205">
    <property type="entry name" value="DsbA/DsbL"/>
</dbReference>
<dbReference type="EMBL" id="QEPW01000007">
    <property type="protein sequence ID" value="RDE91827.1"/>
    <property type="molecule type" value="Genomic_DNA"/>
</dbReference>
<dbReference type="PANTHER" id="PTHR35891:SF2">
    <property type="entry name" value="THIOL:DISULFIDE INTERCHANGE PROTEIN DSBA"/>
    <property type="match status" value="1"/>
</dbReference>
<dbReference type="InterPro" id="IPR050824">
    <property type="entry name" value="Thiol_disulfide_DsbA"/>
</dbReference>
<evidence type="ECO:0000256" key="3">
    <source>
        <dbReference type="ARBA" id="ARBA00022729"/>
    </source>
</evidence>
<keyword evidence="5 7" id="KW-1015">Disulfide bond</keyword>
<comment type="similarity">
    <text evidence="2">Belongs to the thioredoxin family. DsbA subfamily.</text>
</comment>
<dbReference type="Proteomes" id="UP000253910">
    <property type="component" value="Unassembled WGS sequence"/>
</dbReference>
<proteinExistence type="inferred from homology"/>
<dbReference type="GO" id="GO:0042597">
    <property type="term" value="C:periplasmic space"/>
    <property type="evidence" value="ECO:0007669"/>
    <property type="project" value="UniProtKB-SubCell"/>
</dbReference>
<evidence type="ECO:0000256" key="2">
    <source>
        <dbReference type="ARBA" id="ARBA00005791"/>
    </source>
</evidence>
<dbReference type="RefSeq" id="WP_049370007.1">
    <property type="nucleotide sequence ID" value="NZ_CP063116.1"/>
</dbReference>
<evidence type="ECO:0000256" key="4">
    <source>
        <dbReference type="ARBA" id="ARBA00022764"/>
    </source>
</evidence>
<dbReference type="CDD" id="cd03019">
    <property type="entry name" value="DsbA_DsbA"/>
    <property type="match status" value="1"/>
</dbReference>
<evidence type="ECO:0000256" key="5">
    <source>
        <dbReference type="ARBA" id="ARBA00023157"/>
    </source>
</evidence>
<name>A0A369Z0K9_HAEPA</name>
<dbReference type="InterPro" id="IPR001853">
    <property type="entry name" value="DSBA-like_thioredoxin_dom"/>
</dbReference>
<protein>
    <recommendedName>
        <fullName evidence="7">Thiol:disulfide interchange protein</fullName>
    </recommendedName>
</protein>
<evidence type="ECO:0000256" key="6">
    <source>
        <dbReference type="ARBA" id="ARBA00023284"/>
    </source>
</evidence>
<dbReference type="Gene3D" id="3.40.30.10">
    <property type="entry name" value="Glutaredoxin"/>
    <property type="match status" value="1"/>
</dbReference>
<dbReference type="PROSITE" id="PS51352">
    <property type="entry name" value="THIOREDOXIN_2"/>
    <property type="match status" value="1"/>
</dbReference>
<evidence type="ECO:0000313" key="8">
    <source>
        <dbReference type="EMBL" id="RDE91827.1"/>
    </source>
</evidence>
<dbReference type="Pfam" id="PF01323">
    <property type="entry name" value="DSBA"/>
    <property type="match status" value="1"/>
</dbReference>
<comment type="caution">
    <text evidence="8">The sequence shown here is derived from an EMBL/GenBank/DDBJ whole genome shotgun (WGS) entry which is preliminary data.</text>
</comment>